<accession>A0A061QMB9</accession>
<organism evidence="2">
    <name type="scientific">Tetraselmis sp. GSL018</name>
    <dbReference type="NCBI Taxonomy" id="582737"/>
    <lineage>
        <taxon>Eukaryota</taxon>
        <taxon>Viridiplantae</taxon>
        <taxon>Chlorophyta</taxon>
        <taxon>core chlorophytes</taxon>
        <taxon>Chlorodendrophyceae</taxon>
        <taxon>Chlorodendrales</taxon>
        <taxon>Chlorodendraceae</taxon>
        <taxon>Tetraselmis</taxon>
    </lineage>
</organism>
<name>A0A061QMB9_9CHLO</name>
<feature type="non-terminal residue" evidence="2">
    <location>
        <position position="1"/>
    </location>
</feature>
<dbReference type="AlphaFoldDB" id="A0A061QMB9"/>
<evidence type="ECO:0000256" key="1">
    <source>
        <dbReference type="SAM" id="MobiDB-lite"/>
    </source>
</evidence>
<proteinExistence type="predicted"/>
<evidence type="ECO:0000313" key="2">
    <source>
        <dbReference type="EMBL" id="JAC61802.1"/>
    </source>
</evidence>
<feature type="non-terminal residue" evidence="2">
    <location>
        <position position="70"/>
    </location>
</feature>
<dbReference type="EMBL" id="GBEZ01025266">
    <property type="protein sequence ID" value="JAC61802.1"/>
    <property type="molecule type" value="Transcribed_RNA"/>
</dbReference>
<gene>
    <name evidence="2" type="ORF">TSPGSL018_25181</name>
</gene>
<feature type="region of interest" description="Disordered" evidence="1">
    <location>
        <begin position="20"/>
        <end position="54"/>
    </location>
</feature>
<sequence>PAPAAPWIARSVPPRIRRVARSALPQAPQPPEAGWRAAGPPPQRAPWPRGHAAPLRPALCQTCSADRSGT</sequence>
<protein>
    <submittedName>
        <fullName evidence="2">Uncharacterized protein</fullName>
    </submittedName>
</protein>
<reference evidence="2" key="1">
    <citation type="submission" date="2014-05" db="EMBL/GenBank/DDBJ databases">
        <title>The transcriptome of the halophilic microalga Tetraselmis sp. GSL018 isolated from the Great Salt Lake, Utah.</title>
        <authorList>
            <person name="Jinkerson R.E."/>
            <person name="D'Adamo S."/>
            <person name="Posewitz M.C."/>
        </authorList>
    </citation>
    <scope>NUCLEOTIDE SEQUENCE</scope>
    <source>
        <strain evidence="2">GSL018</strain>
    </source>
</reference>